<evidence type="ECO:0000313" key="3">
    <source>
        <dbReference type="Proteomes" id="UP000011650"/>
    </source>
</evidence>
<dbReference type="OrthoDB" id="260050at2157"/>
<dbReference type="Pfam" id="PF14026">
    <property type="entry name" value="SCO4226-like"/>
    <property type="match status" value="1"/>
</dbReference>
<accession>M0NPH1</accession>
<comment type="caution">
    <text evidence="2">The sequence shown here is derived from an EMBL/GenBank/DDBJ whole genome shotgun (WGS) entry which is preliminary data.</text>
</comment>
<evidence type="ECO:0000256" key="1">
    <source>
        <dbReference type="SAM" id="MobiDB-lite"/>
    </source>
</evidence>
<dbReference type="RefSeq" id="WP_008006014.1">
    <property type="nucleotide sequence ID" value="NZ_AOJG01000027.1"/>
</dbReference>
<dbReference type="Proteomes" id="UP000011650">
    <property type="component" value="Unassembled WGS sequence"/>
</dbReference>
<dbReference type="InterPro" id="IPR025336">
    <property type="entry name" value="SCO4226-like"/>
</dbReference>
<dbReference type="STRING" id="1227482.C469_09551"/>
<gene>
    <name evidence="2" type="ORF">C469_09551</name>
</gene>
<dbReference type="PATRIC" id="fig|1227482.3.peg.1923"/>
<organism evidence="2 3">
    <name type="scientific">Halorubrum lipolyticum DSM 21995</name>
    <dbReference type="NCBI Taxonomy" id="1227482"/>
    <lineage>
        <taxon>Archaea</taxon>
        <taxon>Methanobacteriati</taxon>
        <taxon>Methanobacteriota</taxon>
        <taxon>Stenosarchaea group</taxon>
        <taxon>Halobacteria</taxon>
        <taxon>Halobacteriales</taxon>
        <taxon>Haloferacaceae</taxon>
        <taxon>Halorubrum</taxon>
    </lineage>
</organism>
<name>M0NPH1_9EURY</name>
<protein>
    <recommendedName>
        <fullName evidence="4">DUF4242 domain-containing protein</fullName>
    </recommendedName>
</protein>
<dbReference type="EMBL" id="AOJG01000027">
    <property type="protein sequence ID" value="EMA59857.1"/>
    <property type="molecule type" value="Genomic_DNA"/>
</dbReference>
<keyword evidence="3" id="KW-1185">Reference proteome</keyword>
<reference evidence="2 3" key="1">
    <citation type="journal article" date="2014" name="PLoS Genet.">
        <title>Phylogenetically driven sequencing of extremely halophilic archaea reveals strategies for static and dynamic osmo-response.</title>
        <authorList>
            <person name="Becker E.A."/>
            <person name="Seitzer P.M."/>
            <person name="Tritt A."/>
            <person name="Larsen D."/>
            <person name="Krusor M."/>
            <person name="Yao A.I."/>
            <person name="Wu D."/>
            <person name="Madern D."/>
            <person name="Eisen J.A."/>
            <person name="Darling A.E."/>
            <person name="Facciotti M.T."/>
        </authorList>
    </citation>
    <scope>NUCLEOTIDE SEQUENCE [LARGE SCALE GENOMIC DNA]</scope>
    <source>
        <strain evidence="2 3">DSM 21995</strain>
    </source>
</reference>
<sequence>MSDTNDYLILRELPEPITEDELDAAAEASGEALSELREEGVDIRWVDSEVLTDDDGGIVGTFCHYEAENEDAVREHADRAELPATKVTRRGEPLSGE</sequence>
<evidence type="ECO:0008006" key="4">
    <source>
        <dbReference type="Google" id="ProtNLM"/>
    </source>
</evidence>
<proteinExistence type="predicted"/>
<feature type="region of interest" description="Disordered" evidence="1">
    <location>
        <begin position="74"/>
        <end position="97"/>
    </location>
</feature>
<evidence type="ECO:0000313" key="2">
    <source>
        <dbReference type="EMBL" id="EMA59857.1"/>
    </source>
</evidence>
<dbReference type="AlphaFoldDB" id="M0NPH1"/>